<reference evidence="2" key="1">
    <citation type="journal article" date="2020" name="Stud. Mycol.">
        <title>101 Dothideomycetes genomes: a test case for predicting lifestyles and emergence of pathogens.</title>
        <authorList>
            <person name="Haridas S."/>
            <person name="Albert R."/>
            <person name="Binder M."/>
            <person name="Bloem J."/>
            <person name="Labutti K."/>
            <person name="Salamov A."/>
            <person name="Andreopoulos B."/>
            <person name="Baker S."/>
            <person name="Barry K."/>
            <person name="Bills G."/>
            <person name="Bluhm B."/>
            <person name="Cannon C."/>
            <person name="Castanera R."/>
            <person name="Culley D."/>
            <person name="Daum C."/>
            <person name="Ezra D."/>
            <person name="Gonzalez J."/>
            <person name="Henrissat B."/>
            <person name="Kuo A."/>
            <person name="Liang C."/>
            <person name="Lipzen A."/>
            <person name="Lutzoni F."/>
            <person name="Magnuson J."/>
            <person name="Mondo S."/>
            <person name="Nolan M."/>
            <person name="Ohm R."/>
            <person name="Pangilinan J."/>
            <person name="Park H.-J."/>
            <person name="Ramirez L."/>
            <person name="Alfaro M."/>
            <person name="Sun H."/>
            <person name="Tritt A."/>
            <person name="Yoshinaga Y."/>
            <person name="Zwiers L.-H."/>
            <person name="Turgeon B."/>
            <person name="Goodwin S."/>
            <person name="Spatafora J."/>
            <person name="Crous P."/>
            <person name="Grigoriev I."/>
        </authorList>
    </citation>
    <scope>NUCLEOTIDE SEQUENCE</scope>
    <source>
        <strain evidence="2">CBS 110217</strain>
    </source>
</reference>
<accession>A0A9P4H389</accession>
<evidence type="ECO:0000313" key="2">
    <source>
        <dbReference type="EMBL" id="KAF2026197.1"/>
    </source>
</evidence>
<feature type="compositionally biased region" description="Gly residues" evidence="1">
    <location>
        <begin position="211"/>
        <end position="220"/>
    </location>
</feature>
<keyword evidence="3" id="KW-1185">Reference proteome</keyword>
<evidence type="ECO:0000313" key="3">
    <source>
        <dbReference type="Proteomes" id="UP000799777"/>
    </source>
</evidence>
<dbReference type="OrthoDB" id="3778110at2759"/>
<dbReference type="EMBL" id="ML978248">
    <property type="protein sequence ID" value="KAF2026197.1"/>
    <property type="molecule type" value="Genomic_DNA"/>
</dbReference>
<dbReference type="Proteomes" id="UP000799777">
    <property type="component" value="Unassembled WGS sequence"/>
</dbReference>
<organism evidence="2 3">
    <name type="scientific">Setomelanomma holmii</name>
    <dbReference type="NCBI Taxonomy" id="210430"/>
    <lineage>
        <taxon>Eukaryota</taxon>
        <taxon>Fungi</taxon>
        <taxon>Dikarya</taxon>
        <taxon>Ascomycota</taxon>
        <taxon>Pezizomycotina</taxon>
        <taxon>Dothideomycetes</taxon>
        <taxon>Pleosporomycetidae</taxon>
        <taxon>Pleosporales</taxon>
        <taxon>Pleosporineae</taxon>
        <taxon>Phaeosphaeriaceae</taxon>
        <taxon>Setomelanomma</taxon>
    </lineage>
</organism>
<feature type="region of interest" description="Disordered" evidence="1">
    <location>
        <begin position="51"/>
        <end position="73"/>
    </location>
</feature>
<sequence>MPYFHHQQLHVPSRFHAQSDPTPLPTRSFTIDRSSTKHTIYTISMLQLDGANESKPKPVKSNTFLPSRTPTQSSGLRKRFANLFGGQKRTETGLSNYDAGNAADIESSPMRIISPRATEYDPLAHTTPSQKHRPFSFKNRQSRRVSQTPRAATTSLTPTTSPAQPTPYNQSTSPPGPTSMSGGAGHLPVTDIPYQSPMRAQPRKDSVGMGEDLGGAGGGMPSSPSREVALRSHPVGKTIEERGSESEERFETPRSEGVGGSGFFGKYKEEAVREVGSV</sequence>
<name>A0A9P4H389_9PLEO</name>
<protein>
    <submittedName>
        <fullName evidence="2">Uncharacterized protein</fullName>
    </submittedName>
</protein>
<gene>
    <name evidence="2" type="ORF">EK21DRAFT_74770</name>
</gene>
<feature type="compositionally biased region" description="Basic and acidic residues" evidence="1">
    <location>
        <begin position="238"/>
        <end position="254"/>
    </location>
</feature>
<feature type="compositionally biased region" description="Polar residues" evidence="1">
    <location>
        <begin position="60"/>
        <end position="73"/>
    </location>
</feature>
<dbReference type="AlphaFoldDB" id="A0A9P4H389"/>
<feature type="region of interest" description="Disordered" evidence="1">
    <location>
        <begin position="119"/>
        <end position="263"/>
    </location>
</feature>
<proteinExistence type="predicted"/>
<comment type="caution">
    <text evidence="2">The sequence shown here is derived from an EMBL/GenBank/DDBJ whole genome shotgun (WGS) entry which is preliminary data.</text>
</comment>
<feature type="compositionally biased region" description="Basic residues" evidence="1">
    <location>
        <begin position="130"/>
        <end position="143"/>
    </location>
</feature>
<evidence type="ECO:0000256" key="1">
    <source>
        <dbReference type="SAM" id="MobiDB-lite"/>
    </source>
</evidence>
<feature type="compositionally biased region" description="Low complexity" evidence="1">
    <location>
        <begin position="148"/>
        <end position="181"/>
    </location>
</feature>